<dbReference type="RefSeq" id="WP_345477172.1">
    <property type="nucleotide sequence ID" value="NZ_BAABLW010000007.1"/>
</dbReference>
<keyword evidence="6" id="KW-0961">Cell wall biogenesis/degradation</keyword>
<proteinExistence type="inferred from homology"/>
<dbReference type="PROSITE" id="PS51191">
    <property type="entry name" value="FEMABX"/>
    <property type="match status" value="1"/>
</dbReference>
<evidence type="ECO:0000256" key="1">
    <source>
        <dbReference type="ARBA" id="ARBA00009943"/>
    </source>
</evidence>
<dbReference type="InterPro" id="IPR003447">
    <property type="entry name" value="FEMABX"/>
</dbReference>
<keyword evidence="2" id="KW-0808">Transferase</keyword>
<feature type="domain" description="BioF2-like acetyltransferase" evidence="7">
    <location>
        <begin position="185"/>
        <end position="315"/>
    </location>
</feature>
<dbReference type="InterPro" id="IPR050644">
    <property type="entry name" value="PG_Glycine_Bridge_Synth"/>
</dbReference>
<dbReference type="Gene3D" id="3.40.630.30">
    <property type="match status" value="1"/>
</dbReference>
<dbReference type="InterPro" id="IPR016181">
    <property type="entry name" value="Acyl_CoA_acyltransferase"/>
</dbReference>
<keyword evidence="4" id="KW-0573">Peptidoglycan synthesis</keyword>
<keyword evidence="5" id="KW-0012">Acyltransferase</keyword>
<evidence type="ECO:0000256" key="6">
    <source>
        <dbReference type="ARBA" id="ARBA00023316"/>
    </source>
</evidence>
<dbReference type="Pfam" id="PF13480">
    <property type="entry name" value="Acetyltransf_6"/>
    <property type="match status" value="1"/>
</dbReference>
<keyword evidence="3" id="KW-0133">Cell shape</keyword>
<evidence type="ECO:0000256" key="5">
    <source>
        <dbReference type="ARBA" id="ARBA00023315"/>
    </source>
</evidence>
<dbReference type="SUPFAM" id="SSF55729">
    <property type="entry name" value="Acyl-CoA N-acyltransferases (Nat)"/>
    <property type="match status" value="1"/>
</dbReference>
<comment type="similarity">
    <text evidence="1">Belongs to the FemABX family.</text>
</comment>
<dbReference type="PANTHER" id="PTHR36174">
    <property type="entry name" value="LIPID II:GLYCINE GLYCYLTRANSFERASE"/>
    <property type="match status" value="1"/>
</dbReference>
<dbReference type="Proteomes" id="UP001500368">
    <property type="component" value="Unassembled WGS sequence"/>
</dbReference>
<organism evidence="8 9">
    <name type="scientific">Nesterenkonia rhizosphaerae</name>
    <dbReference type="NCBI Taxonomy" id="1348272"/>
    <lineage>
        <taxon>Bacteria</taxon>
        <taxon>Bacillati</taxon>
        <taxon>Actinomycetota</taxon>
        <taxon>Actinomycetes</taxon>
        <taxon>Micrococcales</taxon>
        <taxon>Micrococcaceae</taxon>
        <taxon>Nesterenkonia</taxon>
    </lineage>
</organism>
<comment type="caution">
    <text evidence="8">The sequence shown here is derived from an EMBL/GenBank/DDBJ whole genome shotgun (WGS) entry which is preliminary data.</text>
</comment>
<dbReference type="InterPro" id="IPR038740">
    <property type="entry name" value="BioF2-like_GNAT_dom"/>
</dbReference>
<reference evidence="9" key="1">
    <citation type="journal article" date="2019" name="Int. J. Syst. Evol. Microbiol.">
        <title>The Global Catalogue of Microorganisms (GCM) 10K type strain sequencing project: providing services to taxonomists for standard genome sequencing and annotation.</title>
        <authorList>
            <consortium name="The Broad Institute Genomics Platform"/>
            <consortium name="The Broad Institute Genome Sequencing Center for Infectious Disease"/>
            <person name="Wu L."/>
            <person name="Ma J."/>
        </authorList>
    </citation>
    <scope>NUCLEOTIDE SEQUENCE [LARGE SCALE GENOMIC DNA]</scope>
    <source>
        <strain evidence="9">JCM 19129</strain>
    </source>
</reference>
<evidence type="ECO:0000313" key="8">
    <source>
        <dbReference type="EMBL" id="GAA4918106.1"/>
    </source>
</evidence>
<name>A0ABP9FVN7_9MICC</name>
<evidence type="ECO:0000256" key="4">
    <source>
        <dbReference type="ARBA" id="ARBA00022984"/>
    </source>
</evidence>
<protein>
    <recommendedName>
        <fullName evidence="7">BioF2-like acetyltransferase domain-containing protein</fullName>
    </recommendedName>
</protein>
<keyword evidence="9" id="KW-1185">Reference proteome</keyword>
<evidence type="ECO:0000313" key="9">
    <source>
        <dbReference type="Proteomes" id="UP001500368"/>
    </source>
</evidence>
<gene>
    <name evidence="8" type="ORF">GCM10025790_12030</name>
</gene>
<evidence type="ECO:0000256" key="2">
    <source>
        <dbReference type="ARBA" id="ARBA00022679"/>
    </source>
</evidence>
<dbReference type="PANTHER" id="PTHR36174:SF1">
    <property type="entry name" value="LIPID II:GLYCINE GLYCYLTRANSFERASE"/>
    <property type="match status" value="1"/>
</dbReference>
<accession>A0ABP9FVN7</accession>
<dbReference type="EMBL" id="BAABLW010000007">
    <property type="protein sequence ID" value="GAA4918106.1"/>
    <property type="molecule type" value="Genomic_DNA"/>
</dbReference>
<evidence type="ECO:0000256" key="3">
    <source>
        <dbReference type="ARBA" id="ARBA00022960"/>
    </source>
</evidence>
<sequence>MLPEPMSPGATVLYPDQHGLQVLCADNPQDFQIWLSAWHECAGGDTFSHPAYLAERAGIGERPRAVVFSHCSGSRVLYSFLQRPISQDACGHPVPEGYYDITTPLLYGGPLLAQAEGADAPTVMTDFWEAFHDWALTEGIVSEFHRVNPVIGTLPGYPGTFREHAPHVVKSIAGKTEDELLLDTSKDFRRKLRRTREAGMELLVDETGHHIETFIDLYYATMRRRNADVRFFYDEEFFDMVHRVFEGQIAYLFAIHEGAAVSTEMVLYCGDTAYSFLGATEESSLRTGANIFLSHSAFVYAQSRGVQNYVLTGGISNTEEDSLLRYKFSMAKSGRRSYYTGHQVIDLDRYTQLSACRPESTFFPSYRAPQVSCTGLCSADRKVRT</sequence>
<evidence type="ECO:0000259" key="7">
    <source>
        <dbReference type="Pfam" id="PF13480"/>
    </source>
</evidence>